<accession>A0A9P6WEQ0</accession>
<keyword evidence="1" id="KW-0472">Membrane</keyword>
<sequence>MSNSNNNNSANNRITQGLGIESEADASMNIPTQHRAMCGGGSVVLAASAGLATFSAGVAFYLGGGNTLRMIRHCAAENIMDMGQFTAVTANALMALINKQNGVEGDMQYRDFTDDSYAIMPANYSQSQSTLFYQTSNGTKLSVIPLGSPPEQIHEQILVKIGANSLTRHDDNTNFIVYAMEGGNSQLDGWELLGFRYKMRNIGIK</sequence>
<evidence type="ECO:0000313" key="2">
    <source>
        <dbReference type="EMBL" id="KAG0671890.1"/>
    </source>
</evidence>
<keyword evidence="1" id="KW-1133">Transmembrane helix</keyword>
<proteinExistence type="predicted"/>
<comment type="caution">
    <text evidence="2">The sequence shown here is derived from an EMBL/GenBank/DDBJ whole genome shotgun (WGS) entry which is preliminary data.</text>
</comment>
<dbReference type="EMBL" id="PUHR01000007">
    <property type="protein sequence ID" value="KAG0671890.1"/>
    <property type="molecule type" value="Genomic_DNA"/>
</dbReference>
<evidence type="ECO:0000313" key="3">
    <source>
        <dbReference type="Proteomes" id="UP000750334"/>
    </source>
</evidence>
<organism evidence="2 3">
    <name type="scientific">Maudiozyma exigua</name>
    <name type="common">Yeast</name>
    <name type="synonym">Kazachstania exigua</name>
    <dbReference type="NCBI Taxonomy" id="34358"/>
    <lineage>
        <taxon>Eukaryota</taxon>
        <taxon>Fungi</taxon>
        <taxon>Dikarya</taxon>
        <taxon>Ascomycota</taxon>
        <taxon>Saccharomycotina</taxon>
        <taxon>Saccharomycetes</taxon>
        <taxon>Saccharomycetales</taxon>
        <taxon>Saccharomycetaceae</taxon>
        <taxon>Maudiozyma</taxon>
    </lineage>
</organism>
<dbReference type="Proteomes" id="UP000750334">
    <property type="component" value="Unassembled WGS sequence"/>
</dbReference>
<name>A0A9P6WEQ0_MAUEX</name>
<reference evidence="2 3" key="1">
    <citation type="submission" date="2020-11" db="EMBL/GenBank/DDBJ databases">
        <title>Kefir isolates.</title>
        <authorList>
            <person name="Marcisauskas S."/>
            <person name="Kim Y."/>
            <person name="Blasche S."/>
        </authorList>
    </citation>
    <scope>NUCLEOTIDE SEQUENCE [LARGE SCALE GENOMIC DNA]</scope>
    <source>
        <strain evidence="2 3">OG2</strain>
    </source>
</reference>
<protein>
    <submittedName>
        <fullName evidence="2">Uncharacterized protein</fullName>
    </submittedName>
</protein>
<gene>
    <name evidence="2" type="ORF">C6P45_004765</name>
</gene>
<keyword evidence="3" id="KW-1185">Reference proteome</keyword>
<keyword evidence="1" id="KW-0812">Transmembrane</keyword>
<evidence type="ECO:0000256" key="1">
    <source>
        <dbReference type="SAM" id="Phobius"/>
    </source>
</evidence>
<dbReference type="AlphaFoldDB" id="A0A9P6WEQ0"/>
<feature type="transmembrane region" description="Helical" evidence="1">
    <location>
        <begin position="43"/>
        <end position="63"/>
    </location>
</feature>